<keyword evidence="8" id="KW-1185">Reference proteome</keyword>
<sequence length="54" mass="6332">MPEYSWDEIQRHNLRTDRWIVVDDIVYDVTRFAKKHPGGEKIVSNWSGQNASVS</sequence>
<keyword evidence="1" id="KW-0349">Heme</keyword>
<reference evidence="6 8" key="2">
    <citation type="journal article" date="2013" name="Nature">
        <title>Insights into bilaterian evolution from three spiralian genomes.</title>
        <authorList>
            <person name="Simakov O."/>
            <person name="Marletaz F."/>
            <person name="Cho S.J."/>
            <person name="Edsinger-Gonzales E."/>
            <person name="Havlak P."/>
            <person name="Hellsten U."/>
            <person name="Kuo D.H."/>
            <person name="Larsson T."/>
            <person name="Lv J."/>
            <person name="Arendt D."/>
            <person name="Savage R."/>
            <person name="Osoegawa K."/>
            <person name="de Jong P."/>
            <person name="Grimwood J."/>
            <person name="Chapman J.A."/>
            <person name="Shapiro H."/>
            <person name="Aerts A."/>
            <person name="Otillar R.P."/>
            <person name="Terry A.Y."/>
            <person name="Boore J.L."/>
            <person name="Grigoriev I.V."/>
            <person name="Lindberg D.R."/>
            <person name="Seaver E.C."/>
            <person name="Weisblat D.A."/>
            <person name="Putnam N.H."/>
            <person name="Rokhsar D.S."/>
        </authorList>
    </citation>
    <scope>NUCLEOTIDE SEQUENCE</scope>
    <source>
        <strain evidence="6 8">I ESC-2004</strain>
    </source>
</reference>
<evidence type="ECO:0000313" key="7">
    <source>
        <dbReference type="EnsemblMetazoa" id="CapteP121395"/>
    </source>
</evidence>
<reference evidence="8" key="1">
    <citation type="submission" date="2012-12" db="EMBL/GenBank/DDBJ databases">
        <authorList>
            <person name="Hellsten U."/>
            <person name="Grimwood J."/>
            <person name="Chapman J.A."/>
            <person name="Shapiro H."/>
            <person name="Aerts A."/>
            <person name="Otillar R.P."/>
            <person name="Terry A.Y."/>
            <person name="Boore J.L."/>
            <person name="Simakov O."/>
            <person name="Marletaz F."/>
            <person name="Cho S.-J."/>
            <person name="Edsinger-Gonzales E."/>
            <person name="Havlak P."/>
            <person name="Kuo D.-H."/>
            <person name="Larsson T."/>
            <person name="Lv J."/>
            <person name="Arendt D."/>
            <person name="Savage R."/>
            <person name="Osoegawa K."/>
            <person name="de Jong P."/>
            <person name="Lindberg D.R."/>
            <person name="Seaver E.C."/>
            <person name="Weisblat D.A."/>
            <person name="Putnam N.H."/>
            <person name="Grigoriev I.V."/>
            <person name="Rokhsar D.S."/>
        </authorList>
    </citation>
    <scope>NUCLEOTIDE SEQUENCE</scope>
    <source>
        <strain evidence="8">I ESC-2004</strain>
    </source>
</reference>
<name>R7TN87_CAPTE</name>
<keyword evidence="3" id="KW-0408">Iron</keyword>
<keyword evidence="2" id="KW-0479">Metal-binding</keyword>
<dbReference type="PROSITE" id="PS50255">
    <property type="entry name" value="CYTOCHROME_B5_2"/>
    <property type="match status" value="1"/>
</dbReference>
<comment type="similarity">
    <text evidence="4">Belongs to the cytochrome b5 family.</text>
</comment>
<dbReference type="GO" id="GO:0016020">
    <property type="term" value="C:membrane"/>
    <property type="evidence" value="ECO:0007669"/>
    <property type="project" value="TreeGrafter"/>
</dbReference>
<evidence type="ECO:0000256" key="1">
    <source>
        <dbReference type="ARBA" id="ARBA00022617"/>
    </source>
</evidence>
<dbReference type="OrthoDB" id="260091at2759"/>
<dbReference type="EMBL" id="KB309925">
    <property type="protein sequence ID" value="ELT93021.1"/>
    <property type="molecule type" value="Genomic_DNA"/>
</dbReference>
<dbReference type="SMART" id="SM01117">
    <property type="entry name" value="Cyt-b5"/>
    <property type="match status" value="1"/>
</dbReference>
<evidence type="ECO:0000256" key="4">
    <source>
        <dbReference type="ARBA" id="ARBA00038168"/>
    </source>
</evidence>
<dbReference type="Proteomes" id="UP000014760">
    <property type="component" value="Unassembled WGS sequence"/>
</dbReference>
<evidence type="ECO:0000259" key="5">
    <source>
        <dbReference type="PROSITE" id="PS50255"/>
    </source>
</evidence>
<reference evidence="7" key="3">
    <citation type="submission" date="2015-06" db="UniProtKB">
        <authorList>
            <consortium name="EnsemblMetazoa"/>
        </authorList>
    </citation>
    <scope>IDENTIFICATION</scope>
</reference>
<gene>
    <name evidence="6" type="ORF">CAPTEDRAFT_121395</name>
</gene>
<evidence type="ECO:0000313" key="6">
    <source>
        <dbReference type="EMBL" id="ELT93021.1"/>
    </source>
</evidence>
<protein>
    <recommendedName>
        <fullName evidence="5">Cytochrome b5 heme-binding domain-containing protein</fullName>
    </recommendedName>
</protein>
<dbReference type="SUPFAM" id="SSF55856">
    <property type="entry name" value="Cytochrome b5-like heme/steroid binding domain"/>
    <property type="match status" value="1"/>
</dbReference>
<dbReference type="InterPro" id="IPR050668">
    <property type="entry name" value="Cytochrome_b5"/>
</dbReference>
<dbReference type="GO" id="GO:0020037">
    <property type="term" value="F:heme binding"/>
    <property type="evidence" value="ECO:0007669"/>
    <property type="project" value="TreeGrafter"/>
</dbReference>
<dbReference type="GO" id="GO:0046872">
    <property type="term" value="F:metal ion binding"/>
    <property type="evidence" value="ECO:0007669"/>
    <property type="project" value="UniProtKB-KW"/>
</dbReference>
<dbReference type="EMBL" id="AMQN01030120">
    <property type="status" value="NOT_ANNOTATED_CDS"/>
    <property type="molecule type" value="Genomic_DNA"/>
</dbReference>
<dbReference type="PANTHER" id="PTHR19359">
    <property type="entry name" value="CYTOCHROME B5"/>
    <property type="match status" value="1"/>
</dbReference>
<dbReference type="InterPro" id="IPR001199">
    <property type="entry name" value="Cyt_B5-like_heme/steroid-bd"/>
</dbReference>
<accession>R7TN87</accession>
<dbReference type="InterPro" id="IPR036400">
    <property type="entry name" value="Cyt_B5-like_heme/steroid_sf"/>
</dbReference>
<evidence type="ECO:0000256" key="2">
    <source>
        <dbReference type="ARBA" id="ARBA00022723"/>
    </source>
</evidence>
<feature type="domain" description="Cytochrome b5 heme-binding" evidence="5">
    <location>
        <begin position="1"/>
        <end position="54"/>
    </location>
</feature>
<dbReference type="EnsemblMetazoa" id="CapteT121395">
    <property type="protein sequence ID" value="CapteP121395"/>
    <property type="gene ID" value="CapteG121395"/>
</dbReference>
<dbReference type="AlphaFoldDB" id="R7TN87"/>
<dbReference type="Gene3D" id="3.10.120.10">
    <property type="entry name" value="Cytochrome b5-like heme/steroid binding domain"/>
    <property type="match status" value="1"/>
</dbReference>
<evidence type="ECO:0000313" key="8">
    <source>
        <dbReference type="Proteomes" id="UP000014760"/>
    </source>
</evidence>
<proteinExistence type="inferred from homology"/>
<evidence type="ECO:0000256" key="3">
    <source>
        <dbReference type="ARBA" id="ARBA00023004"/>
    </source>
</evidence>
<dbReference type="STRING" id="283909.R7TN87"/>
<dbReference type="Pfam" id="PF00173">
    <property type="entry name" value="Cyt-b5"/>
    <property type="match status" value="1"/>
</dbReference>
<organism evidence="6">
    <name type="scientific">Capitella teleta</name>
    <name type="common">Polychaete worm</name>
    <dbReference type="NCBI Taxonomy" id="283909"/>
    <lineage>
        <taxon>Eukaryota</taxon>
        <taxon>Metazoa</taxon>
        <taxon>Spiralia</taxon>
        <taxon>Lophotrochozoa</taxon>
        <taxon>Annelida</taxon>
        <taxon>Polychaeta</taxon>
        <taxon>Sedentaria</taxon>
        <taxon>Scolecida</taxon>
        <taxon>Capitellidae</taxon>
        <taxon>Capitella</taxon>
    </lineage>
</organism>
<dbReference type="HOGENOM" id="CLU_102602_7_1_1"/>